<dbReference type="GeneID" id="39663164"/>
<sequence>MQWISTASQKIDERLYRVCVWVKKYHADAINRVVLTVDLSKARHDPDEDQVRAELLCGHYFLLRKENASNSAPDDQKFAFLPDGRNLCWQTATPVLQHLLLNKNVPESLRLLTDYIHMRLARLTMVPMSGTIMNEALLDSISWVKVDLTYFWQYEQLSSHLGPIQITHKALVRFGHLAKNDENSSAIRILRQRLSSEFLQEFQMAEDELKRKQSLMGTMDVKMLFHAHYPSQKMLVARYKNGWVMVDCFLFHHTKPKKKAKNKTTVAKPQLKEAEFTIQVQQKKKYSSTRI</sequence>
<name>A0A1P8VUJ6_SALTM</name>
<reference evidence="1" key="1">
    <citation type="submission" date="2016-09" db="EMBL/GenBank/DDBJ databases">
        <title>Prevalence and molecular characterization of mcr-1-positive Salmonella strains recovered from animals, food samples and clinical specimens in China.</title>
        <authorList>
            <person name="Cui M."/>
            <person name="Zhang J."/>
            <person name="Zhang C."/>
            <person name="Gu Z."/>
            <person name="Li R."/>
            <person name="Chan E.Wai.-chi."/>
            <person name="Wu C."/>
            <person name="Yan M."/>
            <person name="Xu X."/>
            <person name="Chen S."/>
            <person name="Wu C."/>
        </authorList>
    </citation>
    <scope>NUCLEOTIDE SEQUENCE</scope>
    <source>
        <plasmid evidence="1">pHSHLJ1-MCR1</plasmid>
    </source>
</reference>
<dbReference type="EMBL" id="MG372114">
    <property type="protein sequence ID" value="AXJ99098.1"/>
    <property type="molecule type" value="Genomic_DNA"/>
</dbReference>
<dbReference type="RefSeq" id="WP_063625258.1">
    <property type="nucleotide sequence ID" value="NZ_CP022169.1"/>
</dbReference>
<organism evidence="1">
    <name type="scientific">Salmonella typhimurium</name>
    <dbReference type="NCBI Taxonomy" id="90371"/>
    <lineage>
        <taxon>Bacteria</taxon>
        <taxon>Pseudomonadati</taxon>
        <taxon>Pseudomonadota</taxon>
        <taxon>Gammaproteobacteria</taxon>
        <taxon>Enterobacterales</taxon>
        <taxon>Enterobacteriaceae</taxon>
        <taxon>Salmonella</taxon>
    </lineage>
</organism>
<dbReference type="AlphaFoldDB" id="A0A1P8VUJ6"/>
<geneLocation type="plasmid" evidence="1">
    <name>pHSHLJ1-MCR1</name>
</geneLocation>
<reference evidence="2" key="2">
    <citation type="submission" date="2017-10" db="EMBL/GenBank/DDBJ databases">
        <title>Salmonella enterica Serovar Typhimurium strain JZ26 plasmid pJZ26, complete sequence.</title>
        <authorList>
            <person name="Li Y."/>
        </authorList>
    </citation>
    <scope>NUCLEOTIDE SEQUENCE</scope>
    <source>
        <strain evidence="2">JZ26</strain>
        <plasmid evidence="2">pJZ26</plasmid>
    </source>
</reference>
<dbReference type="EMBL" id="KX856066">
    <property type="protein sequence ID" value="APZ80323.1"/>
    <property type="molecule type" value="Genomic_DNA"/>
</dbReference>
<geneLocation type="plasmid" evidence="2">
    <name>pJZ26</name>
</geneLocation>
<protein>
    <submittedName>
        <fullName evidence="1">Uncharacterized protein</fullName>
    </submittedName>
</protein>
<keyword evidence="1" id="KW-0614">Plasmid</keyword>
<evidence type="ECO:0000313" key="2">
    <source>
        <dbReference type="EMBL" id="AXJ99098.1"/>
    </source>
</evidence>
<proteinExistence type="predicted"/>
<accession>A0A1P8VUJ6</accession>
<evidence type="ECO:0000313" key="1">
    <source>
        <dbReference type="EMBL" id="APZ80323.1"/>
    </source>
</evidence>